<dbReference type="RefSeq" id="WP_206658032.1">
    <property type="nucleotide sequence ID" value="NZ_CP071182.1"/>
</dbReference>
<feature type="coiled-coil region" evidence="1">
    <location>
        <begin position="39"/>
        <end position="69"/>
    </location>
</feature>
<protein>
    <submittedName>
        <fullName evidence="3">DUF2933 domain-containing protein</fullName>
    </submittedName>
</protein>
<evidence type="ECO:0000256" key="1">
    <source>
        <dbReference type="SAM" id="Coils"/>
    </source>
</evidence>
<dbReference type="EMBL" id="CP071182">
    <property type="protein sequence ID" value="QSO48710.1"/>
    <property type="molecule type" value="Genomic_DNA"/>
</dbReference>
<feature type="region of interest" description="Disordered" evidence="2">
    <location>
        <begin position="69"/>
        <end position="88"/>
    </location>
</feature>
<organism evidence="3 4">
    <name type="scientific">Alicyclobacillus mengziensis</name>
    <dbReference type="NCBI Taxonomy" id="2931921"/>
    <lineage>
        <taxon>Bacteria</taxon>
        <taxon>Bacillati</taxon>
        <taxon>Bacillota</taxon>
        <taxon>Bacilli</taxon>
        <taxon>Bacillales</taxon>
        <taxon>Alicyclobacillaceae</taxon>
        <taxon>Alicyclobacillus</taxon>
    </lineage>
</organism>
<dbReference type="KEGG" id="afx:JZ786_07040"/>
<evidence type="ECO:0000313" key="4">
    <source>
        <dbReference type="Proteomes" id="UP000663505"/>
    </source>
</evidence>
<accession>A0A9X7Z8R4</accession>
<reference evidence="3 4" key="1">
    <citation type="submission" date="2021-02" db="EMBL/GenBank/DDBJ databases">
        <title>Alicyclobacillus curvatus sp. nov. and Alicyclobacillus mengziensis sp. nov., two acidophilic bacteria isolated from acid mine drainage.</title>
        <authorList>
            <person name="Huang Y."/>
        </authorList>
    </citation>
    <scope>NUCLEOTIDE SEQUENCE [LARGE SCALE GENOMIC DNA]</scope>
    <source>
        <strain evidence="3 4">S30H14</strain>
    </source>
</reference>
<name>A0A9X7Z8R4_9BACL</name>
<evidence type="ECO:0000313" key="3">
    <source>
        <dbReference type="EMBL" id="QSO48710.1"/>
    </source>
</evidence>
<sequence>MLQALWSVLALLICPLMMIFMMKGMHGGHDAHGSHGQPRKKFRSKEEELEDLRVQLESLQTQYNRLAEEVSADSTSKVQSDRYKEVHF</sequence>
<keyword evidence="4" id="KW-1185">Reference proteome</keyword>
<evidence type="ECO:0000256" key="2">
    <source>
        <dbReference type="SAM" id="MobiDB-lite"/>
    </source>
</evidence>
<feature type="compositionally biased region" description="Basic and acidic residues" evidence="2">
    <location>
        <begin position="79"/>
        <end position="88"/>
    </location>
</feature>
<dbReference type="Pfam" id="PF11666">
    <property type="entry name" value="DUF2933"/>
    <property type="match status" value="1"/>
</dbReference>
<keyword evidence="1" id="KW-0175">Coiled coil</keyword>
<proteinExistence type="predicted"/>
<dbReference type="Proteomes" id="UP000663505">
    <property type="component" value="Chromosome"/>
</dbReference>
<dbReference type="InterPro" id="IPR021682">
    <property type="entry name" value="DUF2933"/>
</dbReference>
<gene>
    <name evidence="3" type="ORF">JZ786_07040</name>
</gene>
<dbReference type="AlphaFoldDB" id="A0A9X7Z8R4"/>